<sequence length="110" mass="12349">MLSFLYSRPFMLIIPFSFHFTHPLLSSSCPTFNPRNPESLLRPFMTKDSATSIFLCMLNSPRYFMAKPLATLSTSSFSAFAMNNPVATTALPIMLRVLRLSFSGVSADVW</sequence>
<dbReference type="EnsemblBacteria" id="BAA29118">
    <property type="protein sequence ID" value="BAA29118"/>
    <property type="gene ID" value="BAA29118"/>
</dbReference>
<dbReference type="PIR" id="G71223">
    <property type="entry name" value="G71223"/>
</dbReference>
<evidence type="ECO:0000313" key="2">
    <source>
        <dbReference type="Proteomes" id="UP000000752"/>
    </source>
</evidence>
<proteinExistence type="predicted"/>
<dbReference type="EMBL" id="BA000001">
    <property type="protein sequence ID" value="BAA29118.1"/>
    <property type="molecule type" value="Genomic_DNA"/>
</dbReference>
<reference evidence="1 2" key="1">
    <citation type="journal article" date="1998" name="DNA Res.">
        <title>Complete sequence and gene organization of the genome of a hyper-thermophilic archaebacterium, Pyrococcus horikoshii OT3.</title>
        <authorList>
            <person name="Kawarabayasi Y."/>
            <person name="Sawada M."/>
            <person name="Horikawa H."/>
            <person name="Haikawa Y."/>
            <person name="Hino Y."/>
            <person name="Yamamoto S."/>
            <person name="Sekine M."/>
            <person name="Baba S."/>
            <person name="Kosugi H."/>
            <person name="Hosoyama A."/>
            <person name="Nagai Y."/>
            <person name="Sakai M."/>
            <person name="Ogura K."/>
            <person name="Otuka R."/>
            <person name="Nakazawa H."/>
            <person name="Takamiya M."/>
            <person name="Ohfuku Y."/>
            <person name="Funahashi T."/>
            <person name="Tanaka T."/>
            <person name="Kudoh Y."/>
            <person name="Yamazaki J."/>
            <person name="Kushida N."/>
            <person name="Oguchi A."/>
            <person name="Aoki K."/>
            <person name="Nakamura Y."/>
            <person name="Robb T.F."/>
            <person name="Horikoshi K."/>
            <person name="Masuchi Y."/>
            <person name="Shizuya H."/>
            <person name="Kikuchi H."/>
        </authorList>
    </citation>
    <scope>NUCLEOTIDE SEQUENCE [LARGE SCALE GENOMIC DNA]</scope>
    <source>
        <strain evidence="2">ATCC 700860 / DSM 12428 / JCM 9974 / NBRC 100139 / OT-3</strain>
    </source>
</reference>
<evidence type="ECO:0000313" key="1">
    <source>
        <dbReference type="EMBL" id="BAA29118.1"/>
    </source>
</evidence>
<gene>
    <name evidence="1" type="ordered locus">PH0050</name>
</gene>
<name>O57814_PYRHO</name>
<dbReference type="KEGG" id="pho:PH0050"/>
<protein>
    <submittedName>
        <fullName evidence="1">Uncharacterized protein</fullName>
    </submittedName>
</protein>
<dbReference type="AlphaFoldDB" id="O57814"/>
<accession>O57814</accession>
<dbReference type="Proteomes" id="UP000000752">
    <property type="component" value="Chromosome"/>
</dbReference>
<keyword evidence="2" id="KW-1185">Reference proteome</keyword>
<organism evidence="1 2">
    <name type="scientific">Pyrococcus horikoshii (strain ATCC 700860 / DSM 12428 / JCM 9974 / NBRC 100139 / OT-3)</name>
    <dbReference type="NCBI Taxonomy" id="70601"/>
    <lineage>
        <taxon>Archaea</taxon>
        <taxon>Methanobacteriati</taxon>
        <taxon>Methanobacteriota</taxon>
        <taxon>Thermococci</taxon>
        <taxon>Thermococcales</taxon>
        <taxon>Thermococcaceae</taxon>
        <taxon>Pyrococcus</taxon>
    </lineage>
</organism>